<dbReference type="AlphaFoldDB" id="A0A7W9YSA1"/>
<dbReference type="CDD" id="cd06849">
    <property type="entry name" value="lipoyl_domain"/>
    <property type="match status" value="1"/>
</dbReference>
<evidence type="ECO:0000259" key="5">
    <source>
        <dbReference type="PROSITE" id="PS50968"/>
    </source>
</evidence>
<accession>A0A7W9YSA1</accession>
<evidence type="ECO:0000256" key="4">
    <source>
        <dbReference type="SAM" id="Coils"/>
    </source>
</evidence>
<dbReference type="Pfam" id="PF00364">
    <property type="entry name" value="Biotin_lipoyl"/>
    <property type="match status" value="1"/>
</dbReference>
<evidence type="ECO:0000256" key="3">
    <source>
        <dbReference type="ARBA" id="ARBA00023315"/>
    </source>
</evidence>
<sequence length="309" mass="35984">MAIEEVTMPQFGGSVTEGTIRQWIVSVGDRINKYDPLVEVIMSDECFNGTIISLYDGVIKEIIAKEGETLPIGAVICTIEVEGEGQVEEKQTNVKQELLSTKEQINSQSLKNHIGEGECYSTPALEPDKEQEENILSEEDISLSFVLKVLLGNKRFIDKVLSYQVEENELKEEVKRWKEDIHRLRLILYEQDKHMYELKLKFCMLKSYQLIEKSRQRAKLRGTIIFQHAFKTYIELLVQKTKFNYNFLVNEKIFFNIFRKMINGMNISIEERVFLKEYIMLKHKDEIESLVEINIDRLVESVGTLDVDN</sequence>
<protein>
    <recommendedName>
        <fullName evidence="5">Lipoyl-binding domain-containing protein</fullName>
    </recommendedName>
</protein>
<dbReference type="InterPro" id="IPR050743">
    <property type="entry name" value="2-oxoacid_DH_E2_comp"/>
</dbReference>
<evidence type="ECO:0000256" key="1">
    <source>
        <dbReference type="ARBA" id="ARBA00001938"/>
    </source>
</evidence>
<comment type="cofactor">
    <cofactor evidence="1">
        <name>(R)-lipoate</name>
        <dbReference type="ChEBI" id="CHEBI:83088"/>
    </cofactor>
</comment>
<comment type="caution">
    <text evidence="6">The sequence shown here is derived from an EMBL/GenBank/DDBJ whole genome shotgun (WGS) entry which is preliminary data.</text>
</comment>
<name>A0A7W9YSA1_9BACL</name>
<evidence type="ECO:0000313" key="6">
    <source>
        <dbReference type="EMBL" id="MBB6177315.1"/>
    </source>
</evidence>
<dbReference type="InterPro" id="IPR000089">
    <property type="entry name" value="Biotin_lipoyl"/>
</dbReference>
<reference evidence="6 7" key="1">
    <citation type="submission" date="2020-08" db="EMBL/GenBank/DDBJ databases">
        <title>Genomic Encyclopedia of Type Strains, Phase IV (KMG-IV): sequencing the most valuable type-strain genomes for metagenomic binning, comparative biology and taxonomic classification.</title>
        <authorList>
            <person name="Goeker M."/>
        </authorList>
    </citation>
    <scope>NUCLEOTIDE SEQUENCE [LARGE SCALE GENOMIC DNA]</scope>
    <source>
        <strain evidence="6 7">DSM 23211</strain>
    </source>
</reference>
<dbReference type="PANTHER" id="PTHR43178:SF5">
    <property type="entry name" value="LIPOAMIDE ACYLTRANSFERASE COMPONENT OF BRANCHED-CHAIN ALPHA-KETO ACID DEHYDROGENASE COMPLEX, MITOCHONDRIAL"/>
    <property type="match status" value="1"/>
</dbReference>
<dbReference type="Gene3D" id="2.40.50.100">
    <property type="match status" value="1"/>
</dbReference>
<evidence type="ECO:0000313" key="7">
    <source>
        <dbReference type="Proteomes" id="UP000523528"/>
    </source>
</evidence>
<gene>
    <name evidence="6" type="ORF">HNQ82_002148</name>
</gene>
<feature type="domain" description="Lipoyl-binding" evidence="5">
    <location>
        <begin position="3"/>
        <end position="80"/>
    </location>
</feature>
<organism evidence="6 7">
    <name type="scientific">Anoxybacillus tengchongensis</name>
    <dbReference type="NCBI Taxonomy" id="576944"/>
    <lineage>
        <taxon>Bacteria</taxon>
        <taxon>Bacillati</taxon>
        <taxon>Bacillota</taxon>
        <taxon>Bacilli</taxon>
        <taxon>Bacillales</taxon>
        <taxon>Anoxybacillaceae</taxon>
        <taxon>Anoxybacillus</taxon>
    </lineage>
</organism>
<dbReference type="RefSeq" id="WP_183249436.1">
    <property type="nucleotide sequence ID" value="NZ_JACHES010000009.1"/>
</dbReference>
<keyword evidence="2" id="KW-0808">Transferase</keyword>
<dbReference type="GO" id="GO:0031405">
    <property type="term" value="F:lipoic acid binding"/>
    <property type="evidence" value="ECO:0007669"/>
    <property type="project" value="TreeGrafter"/>
</dbReference>
<dbReference type="Proteomes" id="UP000523528">
    <property type="component" value="Unassembled WGS sequence"/>
</dbReference>
<proteinExistence type="predicted"/>
<dbReference type="PANTHER" id="PTHR43178">
    <property type="entry name" value="DIHYDROLIPOAMIDE ACETYLTRANSFERASE COMPONENT OF PYRUVATE DEHYDROGENASE COMPLEX"/>
    <property type="match status" value="1"/>
</dbReference>
<dbReference type="InterPro" id="IPR011053">
    <property type="entry name" value="Single_hybrid_motif"/>
</dbReference>
<feature type="coiled-coil region" evidence="4">
    <location>
        <begin position="160"/>
        <end position="187"/>
    </location>
</feature>
<keyword evidence="4" id="KW-0175">Coiled coil</keyword>
<dbReference type="EMBL" id="JACHES010000009">
    <property type="protein sequence ID" value="MBB6177315.1"/>
    <property type="molecule type" value="Genomic_DNA"/>
</dbReference>
<dbReference type="GO" id="GO:0005737">
    <property type="term" value="C:cytoplasm"/>
    <property type="evidence" value="ECO:0007669"/>
    <property type="project" value="TreeGrafter"/>
</dbReference>
<dbReference type="PROSITE" id="PS50968">
    <property type="entry name" value="BIOTINYL_LIPOYL"/>
    <property type="match status" value="1"/>
</dbReference>
<evidence type="ECO:0000256" key="2">
    <source>
        <dbReference type="ARBA" id="ARBA00022679"/>
    </source>
</evidence>
<keyword evidence="7" id="KW-1185">Reference proteome</keyword>
<keyword evidence="3" id="KW-0012">Acyltransferase</keyword>
<dbReference type="SUPFAM" id="SSF51230">
    <property type="entry name" value="Single hybrid motif"/>
    <property type="match status" value="1"/>
</dbReference>
<dbReference type="GO" id="GO:0016407">
    <property type="term" value="F:acetyltransferase activity"/>
    <property type="evidence" value="ECO:0007669"/>
    <property type="project" value="TreeGrafter"/>
</dbReference>